<reference evidence="9 10" key="1">
    <citation type="journal article" date="2023" name="Hortic Res">
        <title>The complete reference genome for grapevine (Vitis vinifera L.) genetics and breeding.</title>
        <authorList>
            <person name="Shi X."/>
            <person name="Cao S."/>
            <person name="Wang X."/>
            <person name="Huang S."/>
            <person name="Wang Y."/>
            <person name="Liu Z."/>
            <person name="Liu W."/>
            <person name="Leng X."/>
            <person name="Peng Y."/>
            <person name="Wang N."/>
            <person name="Wang Y."/>
            <person name="Ma Z."/>
            <person name="Xu X."/>
            <person name="Zhang F."/>
            <person name="Xue H."/>
            <person name="Zhong H."/>
            <person name="Wang Y."/>
            <person name="Zhang K."/>
            <person name="Velt A."/>
            <person name="Avia K."/>
            <person name="Holtgrawe D."/>
            <person name="Grimplet J."/>
            <person name="Matus J.T."/>
            <person name="Ware D."/>
            <person name="Wu X."/>
            <person name="Wang H."/>
            <person name="Liu C."/>
            <person name="Fang Y."/>
            <person name="Rustenholz C."/>
            <person name="Cheng Z."/>
            <person name="Xiao H."/>
            <person name="Zhou Y."/>
        </authorList>
    </citation>
    <scope>NUCLEOTIDE SEQUENCE [LARGE SCALE GENOMIC DNA]</scope>
    <source>
        <strain evidence="10">cv. Pinot noir / PN40024</strain>
        <tissue evidence="9">Leaf</tissue>
    </source>
</reference>
<feature type="compositionally biased region" description="Acidic residues" evidence="8">
    <location>
        <begin position="197"/>
        <end position="234"/>
    </location>
</feature>
<evidence type="ECO:0000256" key="2">
    <source>
        <dbReference type="ARBA" id="ARBA00022517"/>
    </source>
</evidence>
<feature type="compositionally biased region" description="Basic and acidic residues" evidence="8">
    <location>
        <begin position="374"/>
        <end position="386"/>
    </location>
</feature>
<keyword evidence="2 7" id="KW-0690">Ribosome biogenesis</keyword>
<comment type="subcellular location">
    <subcellularLocation>
        <location evidence="1 7">Nucleus</location>
        <location evidence="1 7">Nucleolus</location>
    </subcellularLocation>
</comment>
<gene>
    <name evidence="9" type="ORF">VitviT2T_026387</name>
</gene>
<feature type="region of interest" description="Disordered" evidence="8">
    <location>
        <begin position="488"/>
        <end position="533"/>
    </location>
</feature>
<organism evidence="9 10">
    <name type="scientific">Vitis vinifera</name>
    <name type="common">Grape</name>
    <dbReference type="NCBI Taxonomy" id="29760"/>
    <lineage>
        <taxon>Eukaryota</taxon>
        <taxon>Viridiplantae</taxon>
        <taxon>Streptophyta</taxon>
        <taxon>Embryophyta</taxon>
        <taxon>Tracheophyta</taxon>
        <taxon>Spermatophyta</taxon>
        <taxon>Magnoliopsida</taxon>
        <taxon>eudicotyledons</taxon>
        <taxon>Gunneridae</taxon>
        <taxon>Pentapetalae</taxon>
        <taxon>rosids</taxon>
        <taxon>Vitales</taxon>
        <taxon>Vitaceae</taxon>
        <taxon>Viteae</taxon>
        <taxon>Vitis</taxon>
    </lineage>
</organism>
<evidence type="ECO:0000256" key="5">
    <source>
        <dbReference type="ARBA" id="ARBA00023274"/>
    </source>
</evidence>
<protein>
    <recommendedName>
        <fullName evidence="7">U3 small nucleolar ribonucleoprotein protein MPP10</fullName>
    </recommendedName>
</protein>
<feature type="compositionally biased region" description="Basic and acidic residues" evidence="8">
    <location>
        <begin position="273"/>
        <end position="292"/>
    </location>
</feature>
<feature type="compositionally biased region" description="Basic and acidic residues" evidence="8">
    <location>
        <begin position="181"/>
        <end position="196"/>
    </location>
</feature>
<keyword evidence="5 7" id="KW-0687">Ribonucleoprotein</keyword>
<evidence type="ECO:0000256" key="4">
    <source>
        <dbReference type="ARBA" id="ARBA00023242"/>
    </source>
</evidence>
<dbReference type="Proteomes" id="UP001227230">
    <property type="component" value="Chromosome 17"/>
</dbReference>
<evidence type="ECO:0000256" key="8">
    <source>
        <dbReference type="SAM" id="MobiDB-lite"/>
    </source>
</evidence>
<dbReference type="PIRSF" id="PIRSF017300">
    <property type="entry name" value="snoRNP_Mpp10"/>
    <property type="match status" value="1"/>
</dbReference>
<proteinExistence type="inferred from homology"/>
<comment type="similarity">
    <text evidence="6 7">Belongs to the MPP10 family.</text>
</comment>
<keyword evidence="4 7" id="KW-0539">Nucleus</keyword>
<feature type="compositionally biased region" description="Basic residues" evidence="8">
    <location>
        <begin position="495"/>
        <end position="507"/>
    </location>
</feature>
<evidence type="ECO:0000313" key="9">
    <source>
        <dbReference type="EMBL" id="WKA08688.1"/>
    </source>
</evidence>
<dbReference type="PANTHER" id="PTHR17039:SF0">
    <property type="entry name" value="U3 SMALL NUCLEOLAR RIBONUCLEOPROTEIN PROTEIN MPP10"/>
    <property type="match status" value="1"/>
</dbReference>
<evidence type="ECO:0000256" key="6">
    <source>
        <dbReference type="ARBA" id="ARBA00029455"/>
    </source>
</evidence>
<feature type="region of interest" description="Disordered" evidence="8">
    <location>
        <begin position="103"/>
        <end position="164"/>
    </location>
</feature>
<evidence type="ECO:0000256" key="1">
    <source>
        <dbReference type="ARBA" id="ARBA00004604"/>
    </source>
</evidence>
<comment type="function">
    <text evidence="7">Involved in nucleolar processing of pre-18S ribosomal RNA.</text>
</comment>
<dbReference type="Pfam" id="PF04006">
    <property type="entry name" value="Mpp10"/>
    <property type="match status" value="1"/>
</dbReference>
<feature type="region of interest" description="Disordered" evidence="8">
    <location>
        <begin position="366"/>
        <end position="386"/>
    </location>
</feature>
<keyword evidence="3 7" id="KW-0698">rRNA processing</keyword>
<sequence>MDTVHRLKSTEPPLWLSPSSELSQTARAASQHLFASLKPFAPKSPFDRLLVDGFDAEQIWQQIDIQSQPIISSLRRQINRFEKNPEEISKIFGRKKVRRVEEKVREVEQKVPEEEIGGFSEEEDEDLEEFDEDSEEGEDEERESEEDEAEDNEDGGGGGIEDRFLKIKGLEEYLEAEEDREYGLKNKKGGSDALKDGEDENEDEEEEEEEEEEDDELGAFDLDDGENEGMDELDDIKYEDFFGPKRKVSKKSKLTDGLEDSDRSDEQEDDQATDNKNKVLSTHEKERENVRAKIEEMERANLESKTWTMQGEVTAAKRPKNSALEVDLDFEHNVRPPPVITEEVTASLEDLIQKRILEGRFDDVQKAPRLPSKAPKEVKEMDENKSKKGLAEIYEEEFVQKTNLDSAPLSFSDEQRKEASMLFKKLCLKLDALSHFHFTPKPVIDDMSIQTNVPALAMEEIAPLAVSDAAMLAPEEVFEGKGDIKEEAELTQAERKRRRANKKRKFKANTTKRAAKKAQDGTLQNNKEGKEEA</sequence>
<dbReference type="InterPro" id="IPR012173">
    <property type="entry name" value="Mpp10"/>
</dbReference>
<feature type="compositionally biased region" description="Basic and acidic residues" evidence="8">
    <location>
        <begin position="103"/>
        <end position="113"/>
    </location>
</feature>
<feature type="compositionally biased region" description="Acidic residues" evidence="8">
    <location>
        <begin position="114"/>
        <end position="154"/>
    </location>
</feature>
<evidence type="ECO:0000256" key="3">
    <source>
        <dbReference type="ARBA" id="ARBA00022552"/>
    </source>
</evidence>
<evidence type="ECO:0000313" key="10">
    <source>
        <dbReference type="Proteomes" id="UP001227230"/>
    </source>
</evidence>
<feature type="compositionally biased region" description="Acidic residues" evidence="8">
    <location>
        <begin position="257"/>
        <end position="272"/>
    </location>
</feature>
<feature type="region of interest" description="Disordered" evidence="8">
    <location>
        <begin position="178"/>
        <end position="292"/>
    </location>
</feature>
<keyword evidence="10" id="KW-1185">Reference proteome</keyword>
<accession>A0ABY9DLT5</accession>
<name>A0ABY9DLT5_VITVI</name>
<dbReference type="EMBL" id="CP126664">
    <property type="protein sequence ID" value="WKA08688.1"/>
    <property type="molecule type" value="Genomic_DNA"/>
</dbReference>
<evidence type="ECO:0000256" key="7">
    <source>
        <dbReference type="PIRNR" id="PIRNR017300"/>
    </source>
</evidence>
<dbReference type="PANTHER" id="PTHR17039">
    <property type="entry name" value="U3 SMALL NUCLEOLAR RIBONUCLEOPROTEIN PROTEIN MPP10"/>
    <property type="match status" value="1"/>
</dbReference>